<evidence type="ECO:0000256" key="6">
    <source>
        <dbReference type="SAM" id="MobiDB-lite"/>
    </source>
</evidence>
<dbReference type="AlphaFoldDB" id="A0A433Q3E7"/>
<comment type="similarity">
    <text evidence="1 5">Belongs to the bacterial ribosomal protein bS18 family.</text>
</comment>
<keyword evidence="8" id="KW-1185">Reference proteome</keyword>
<dbReference type="PRINTS" id="PR00974">
    <property type="entry name" value="RIBOSOMALS18"/>
</dbReference>
<evidence type="ECO:0000313" key="7">
    <source>
        <dbReference type="EMBL" id="RUS24341.1"/>
    </source>
</evidence>
<dbReference type="SUPFAM" id="SSF46911">
    <property type="entry name" value="Ribosomal protein S18"/>
    <property type="match status" value="1"/>
</dbReference>
<dbReference type="PANTHER" id="PTHR13479:SF40">
    <property type="entry name" value="SMALL RIBOSOMAL SUBUNIT PROTEIN BS18M"/>
    <property type="match status" value="1"/>
</dbReference>
<evidence type="ECO:0000256" key="3">
    <source>
        <dbReference type="ARBA" id="ARBA00023274"/>
    </source>
</evidence>
<dbReference type="PANTHER" id="PTHR13479">
    <property type="entry name" value="30S RIBOSOMAL PROTEIN S18"/>
    <property type="match status" value="1"/>
</dbReference>
<feature type="compositionally biased region" description="Polar residues" evidence="6">
    <location>
        <begin position="219"/>
        <end position="229"/>
    </location>
</feature>
<evidence type="ECO:0000313" key="8">
    <source>
        <dbReference type="Proteomes" id="UP000274822"/>
    </source>
</evidence>
<keyword evidence="3 5" id="KW-0687">Ribonucleoprotein</keyword>
<gene>
    <name evidence="7" type="ORF">BC938DRAFT_473737</name>
</gene>
<accession>A0A433Q3E7</accession>
<protein>
    <recommendedName>
        <fullName evidence="4">Small ribosomal subunit protein bS18m</fullName>
    </recommendedName>
</protein>
<dbReference type="InterPro" id="IPR001648">
    <property type="entry name" value="Ribosomal_bS18"/>
</dbReference>
<dbReference type="GO" id="GO:0070181">
    <property type="term" value="F:small ribosomal subunit rRNA binding"/>
    <property type="evidence" value="ECO:0007669"/>
    <property type="project" value="TreeGrafter"/>
</dbReference>
<feature type="region of interest" description="Disordered" evidence="6">
    <location>
        <begin position="206"/>
        <end position="229"/>
    </location>
</feature>
<sequence length="229" mass="25936">MASLRLTPGLRQPLFIRSLSNSLPSVRFITSPPPPSPLGTGKEKRSDPFLTSRIAEILETQAKKQETNNESVGTSNTRYQKFFRSGTVWHTFPRLRANSWYGTCSSAFFRLIPSNTHPKTYHPDELNDASHEKRMLAKRGKIVKPTQDPFNTLGLDPLKEYKNHSLLSSFVSDMGKILPREQTGVTAKNQRKLAKAIKRARAMGLMPCTHNPKEPQRYGPNQNYQKRSA</sequence>
<evidence type="ECO:0000256" key="4">
    <source>
        <dbReference type="ARBA" id="ARBA00035264"/>
    </source>
</evidence>
<dbReference type="GO" id="GO:0005763">
    <property type="term" value="C:mitochondrial small ribosomal subunit"/>
    <property type="evidence" value="ECO:0007669"/>
    <property type="project" value="TreeGrafter"/>
</dbReference>
<dbReference type="GO" id="GO:0003735">
    <property type="term" value="F:structural constituent of ribosome"/>
    <property type="evidence" value="ECO:0007669"/>
    <property type="project" value="InterPro"/>
</dbReference>
<name>A0A433Q3E7_9FUNG</name>
<evidence type="ECO:0000256" key="5">
    <source>
        <dbReference type="RuleBase" id="RU003910"/>
    </source>
</evidence>
<dbReference type="GO" id="GO:0032543">
    <property type="term" value="P:mitochondrial translation"/>
    <property type="evidence" value="ECO:0007669"/>
    <property type="project" value="TreeGrafter"/>
</dbReference>
<proteinExistence type="inferred from homology"/>
<evidence type="ECO:0000256" key="1">
    <source>
        <dbReference type="ARBA" id="ARBA00005589"/>
    </source>
</evidence>
<dbReference type="InterPro" id="IPR036870">
    <property type="entry name" value="Ribosomal_bS18_sf"/>
</dbReference>
<dbReference type="Pfam" id="PF01084">
    <property type="entry name" value="Ribosomal_S18"/>
    <property type="match status" value="1"/>
</dbReference>
<reference evidence="7 8" key="1">
    <citation type="journal article" date="2018" name="New Phytol.">
        <title>Phylogenomics of Endogonaceae and evolution of mycorrhizas within Mucoromycota.</title>
        <authorList>
            <person name="Chang Y."/>
            <person name="Desiro A."/>
            <person name="Na H."/>
            <person name="Sandor L."/>
            <person name="Lipzen A."/>
            <person name="Clum A."/>
            <person name="Barry K."/>
            <person name="Grigoriev I.V."/>
            <person name="Martin F.M."/>
            <person name="Stajich J.E."/>
            <person name="Smith M.E."/>
            <person name="Bonito G."/>
            <person name="Spatafora J.W."/>
        </authorList>
    </citation>
    <scope>NUCLEOTIDE SEQUENCE [LARGE SCALE GENOMIC DNA]</scope>
    <source>
        <strain evidence="7 8">AD002</strain>
    </source>
</reference>
<dbReference type="NCBIfam" id="TIGR00165">
    <property type="entry name" value="S18"/>
    <property type="match status" value="1"/>
</dbReference>
<organism evidence="7 8">
    <name type="scientific">Jimgerdemannia flammicorona</name>
    <dbReference type="NCBI Taxonomy" id="994334"/>
    <lineage>
        <taxon>Eukaryota</taxon>
        <taxon>Fungi</taxon>
        <taxon>Fungi incertae sedis</taxon>
        <taxon>Mucoromycota</taxon>
        <taxon>Mucoromycotina</taxon>
        <taxon>Endogonomycetes</taxon>
        <taxon>Endogonales</taxon>
        <taxon>Endogonaceae</taxon>
        <taxon>Jimgerdemannia</taxon>
    </lineage>
</organism>
<comment type="caution">
    <text evidence="7">The sequence shown here is derived from an EMBL/GenBank/DDBJ whole genome shotgun (WGS) entry which is preliminary data.</text>
</comment>
<dbReference type="Gene3D" id="4.10.640.10">
    <property type="entry name" value="Ribosomal protein S18"/>
    <property type="match status" value="1"/>
</dbReference>
<dbReference type="Proteomes" id="UP000274822">
    <property type="component" value="Unassembled WGS sequence"/>
</dbReference>
<dbReference type="EMBL" id="RBNJ01016328">
    <property type="protein sequence ID" value="RUS24341.1"/>
    <property type="molecule type" value="Genomic_DNA"/>
</dbReference>
<keyword evidence="2 5" id="KW-0689">Ribosomal protein</keyword>
<evidence type="ECO:0000256" key="2">
    <source>
        <dbReference type="ARBA" id="ARBA00022980"/>
    </source>
</evidence>
<dbReference type="HAMAP" id="MF_00270">
    <property type="entry name" value="Ribosomal_bS18"/>
    <property type="match status" value="1"/>
</dbReference>